<dbReference type="InterPro" id="IPR008258">
    <property type="entry name" value="Transglycosylase_SLT_dom_1"/>
</dbReference>
<comment type="caution">
    <text evidence="4">The sequence shown here is derived from an EMBL/GenBank/DDBJ whole genome shotgun (WGS) entry which is preliminary data.</text>
</comment>
<dbReference type="Gene3D" id="1.10.530.10">
    <property type="match status" value="1"/>
</dbReference>
<name>A0ABU1V6D7_9BURK</name>
<evidence type="ECO:0000259" key="3">
    <source>
        <dbReference type="Pfam" id="PF01464"/>
    </source>
</evidence>
<dbReference type="PANTHER" id="PTHR37423:SF2">
    <property type="entry name" value="MEMBRANE-BOUND LYTIC MUREIN TRANSGLYCOSYLASE C"/>
    <property type="match status" value="1"/>
</dbReference>
<dbReference type="Pfam" id="PF08238">
    <property type="entry name" value="Sel1"/>
    <property type="match status" value="1"/>
</dbReference>
<organism evidence="4 5">
    <name type="scientific">Hydrogenophaga laconesensis</name>
    <dbReference type="NCBI Taxonomy" id="1805971"/>
    <lineage>
        <taxon>Bacteria</taxon>
        <taxon>Pseudomonadati</taxon>
        <taxon>Pseudomonadota</taxon>
        <taxon>Betaproteobacteria</taxon>
        <taxon>Burkholderiales</taxon>
        <taxon>Comamonadaceae</taxon>
        <taxon>Hydrogenophaga</taxon>
    </lineage>
</organism>
<reference evidence="4 5" key="1">
    <citation type="submission" date="2023-07" db="EMBL/GenBank/DDBJ databases">
        <title>Sorghum-associated microbial communities from plants grown in Nebraska, USA.</title>
        <authorList>
            <person name="Schachtman D."/>
        </authorList>
    </citation>
    <scope>NUCLEOTIDE SEQUENCE [LARGE SCALE GENOMIC DNA]</scope>
    <source>
        <strain evidence="4 5">BE240</strain>
    </source>
</reference>
<gene>
    <name evidence="4" type="ORF">J2X09_000556</name>
</gene>
<dbReference type="CDD" id="cd00254">
    <property type="entry name" value="LT-like"/>
    <property type="match status" value="1"/>
</dbReference>
<dbReference type="EMBL" id="JAVDWE010000001">
    <property type="protein sequence ID" value="MDR7092833.1"/>
    <property type="molecule type" value="Genomic_DNA"/>
</dbReference>
<dbReference type="SUPFAM" id="SSF81901">
    <property type="entry name" value="HCP-like"/>
    <property type="match status" value="1"/>
</dbReference>
<feature type="domain" description="Transglycosylase SLT" evidence="3">
    <location>
        <begin position="164"/>
        <end position="256"/>
    </location>
</feature>
<accession>A0ABU1V6D7</accession>
<dbReference type="Pfam" id="PF01464">
    <property type="entry name" value="SLT"/>
    <property type="match status" value="1"/>
</dbReference>
<dbReference type="PANTHER" id="PTHR37423">
    <property type="entry name" value="SOLUBLE LYTIC MUREIN TRANSGLYCOSYLASE-RELATED"/>
    <property type="match status" value="1"/>
</dbReference>
<protein>
    <recommendedName>
        <fullName evidence="3">Transglycosylase SLT domain-containing protein</fullName>
    </recommendedName>
</protein>
<dbReference type="SMART" id="SM00671">
    <property type="entry name" value="SEL1"/>
    <property type="match status" value="1"/>
</dbReference>
<keyword evidence="5" id="KW-1185">Reference proteome</keyword>
<dbReference type="Proteomes" id="UP001265550">
    <property type="component" value="Unassembled WGS sequence"/>
</dbReference>
<feature type="chain" id="PRO_5046471278" description="Transglycosylase SLT domain-containing protein" evidence="2">
    <location>
        <begin position="24"/>
        <end position="302"/>
    </location>
</feature>
<evidence type="ECO:0000313" key="4">
    <source>
        <dbReference type="EMBL" id="MDR7092833.1"/>
    </source>
</evidence>
<comment type="similarity">
    <text evidence="1">Belongs to the transglycosylase Slt family.</text>
</comment>
<dbReference type="InterPro" id="IPR023346">
    <property type="entry name" value="Lysozyme-like_dom_sf"/>
</dbReference>
<sequence>MKVRLLFCCLLAWTLCATATAHAAETADRDALREQARALEQGHGATSDTGAIITLYCRAAMAGDLFSAYKLGWMYANGSGIPRNDGYAAHWFARAALLGDAHAENMVKRLGVPADKPDCVLQAERNELQRVAQAAEQQSLTTRYRELVNTPEQQRIMKIVYKLAPQFGIEPGLAFAVIKAESNFNVHALSDKNAQGLMQLIPDTATRFRVSKPFDPEQNIRGGLSYLQWLLAYFKGNVPLVLAAYNAGEGTVDRYRGVPPFPETQGYIKRIQQIFALQHHPFDERITAPSPALPGILSAATP</sequence>
<keyword evidence="2" id="KW-0732">Signal</keyword>
<evidence type="ECO:0000256" key="2">
    <source>
        <dbReference type="SAM" id="SignalP"/>
    </source>
</evidence>
<dbReference type="InterPro" id="IPR006597">
    <property type="entry name" value="Sel1-like"/>
</dbReference>
<proteinExistence type="inferred from homology"/>
<feature type="signal peptide" evidence="2">
    <location>
        <begin position="1"/>
        <end position="23"/>
    </location>
</feature>
<dbReference type="SUPFAM" id="SSF53955">
    <property type="entry name" value="Lysozyme-like"/>
    <property type="match status" value="1"/>
</dbReference>
<dbReference type="Gene3D" id="1.25.40.10">
    <property type="entry name" value="Tetratricopeptide repeat domain"/>
    <property type="match status" value="1"/>
</dbReference>
<evidence type="ECO:0000313" key="5">
    <source>
        <dbReference type="Proteomes" id="UP001265550"/>
    </source>
</evidence>
<dbReference type="InterPro" id="IPR011990">
    <property type="entry name" value="TPR-like_helical_dom_sf"/>
</dbReference>
<dbReference type="RefSeq" id="WP_204731825.1">
    <property type="nucleotide sequence ID" value="NZ_JAVDWE010000001.1"/>
</dbReference>
<evidence type="ECO:0000256" key="1">
    <source>
        <dbReference type="ARBA" id="ARBA00007734"/>
    </source>
</evidence>